<accession>A0A9D1UB01</accession>
<dbReference type="CDD" id="cd00188">
    <property type="entry name" value="TOPRIM"/>
    <property type="match status" value="1"/>
</dbReference>
<dbReference type="EMBL" id="DXGI01000442">
    <property type="protein sequence ID" value="HIW79800.1"/>
    <property type="molecule type" value="Genomic_DNA"/>
</dbReference>
<dbReference type="GO" id="GO:0003677">
    <property type="term" value="F:DNA binding"/>
    <property type="evidence" value="ECO:0007669"/>
    <property type="project" value="InterPro"/>
</dbReference>
<dbReference type="Gene3D" id="3.90.580.10">
    <property type="entry name" value="Zinc finger, CHC2-type domain"/>
    <property type="match status" value="1"/>
</dbReference>
<sequence>MSTMLELYRHRYGEGVKRRGNAWNGPCPACGGENGKSDRFMIWDDRDKDLGHTCMQHHIPGVFSCRRCGISGDSIKYMTEIEGMSFREACAELGITDLPRTGRRRPAPVMPLCRAGGWTPQDKPCPSETWQEYAAKLLDEAEREIWNHPEALKWLSARGITEEVIRAYRLGYLAGENGKPGRFRARTALGLPPKQKSGKEQTWLFIPRGIAIPTFECGQLINLRIRRPKPDLAELQDGKRTPPKYMELEGSCAKPMLLIPEGARPSLTPYIVVEGELDAILCHHATGRAVGALALRTNRAKPDAKAHARLKDAVRILLALDYEASGAGVAGLDWWRSVYPQSLRFPTPEGKDPGNAFELGVDIREWIDGGLPETISLLPPGQMDSFLSGFVLQGGRGEAPKDVLSGKKEGKPDECSATTQEPDARLLAALPEYLRPEEVPQDVRRAWDLWQGVPVLFVKLEGGGFEWRYSHSWKKAHPEAFEAFWRFQDGSDALWDWMSAHSATEIGVHNLLNLWG</sequence>
<gene>
    <name evidence="2" type="ORF">H9874_11770</name>
</gene>
<proteinExistence type="predicted"/>
<dbReference type="GO" id="GO:0006260">
    <property type="term" value="P:DNA replication"/>
    <property type="evidence" value="ECO:0007669"/>
    <property type="project" value="InterPro"/>
</dbReference>
<evidence type="ECO:0000256" key="1">
    <source>
        <dbReference type="SAM" id="MobiDB-lite"/>
    </source>
</evidence>
<name>A0A9D1UB01_9BACT</name>
<evidence type="ECO:0000313" key="2">
    <source>
        <dbReference type="EMBL" id="HIW79800.1"/>
    </source>
</evidence>
<dbReference type="Proteomes" id="UP000824264">
    <property type="component" value="Unassembled WGS sequence"/>
</dbReference>
<organism evidence="2 3">
    <name type="scientific">Candidatus Bilophila faecipullorum</name>
    <dbReference type="NCBI Taxonomy" id="2838482"/>
    <lineage>
        <taxon>Bacteria</taxon>
        <taxon>Pseudomonadati</taxon>
        <taxon>Thermodesulfobacteriota</taxon>
        <taxon>Desulfovibrionia</taxon>
        <taxon>Desulfovibrionales</taxon>
        <taxon>Desulfovibrionaceae</taxon>
        <taxon>Bilophila</taxon>
    </lineage>
</organism>
<protein>
    <recommendedName>
        <fullName evidence="4">Toprim domain-containing protein</fullName>
    </recommendedName>
</protein>
<dbReference type="SUPFAM" id="SSF56731">
    <property type="entry name" value="DNA primase core"/>
    <property type="match status" value="1"/>
</dbReference>
<comment type="caution">
    <text evidence="2">The sequence shown here is derived from an EMBL/GenBank/DDBJ whole genome shotgun (WGS) entry which is preliminary data.</text>
</comment>
<dbReference type="AlphaFoldDB" id="A0A9D1UB01"/>
<feature type="compositionally biased region" description="Basic and acidic residues" evidence="1">
    <location>
        <begin position="399"/>
        <end position="414"/>
    </location>
</feature>
<evidence type="ECO:0008006" key="4">
    <source>
        <dbReference type="Google" id="ProtNLM"/>
    </source>
</evidence>
<dbReference type="GO" id="GO:0008270">
    <property type="term" value="F:zinc ion binding"/>
    <property type="evidence" value="ECO:0007669"/>
    <property type="project" value="InterPro"/>
</dbReference>
<reference evidence="2" key="2">
    <citation type="submission" date="2021-04" db="EMBL/GenBank/DDBJ databases">
        <authorList>
            <person name="Gilroy R."/>
        </authorList>
    </citation>
    <scope>NUCLEOTIDE SEQUENCE</scope>
    <source>
        <strain evidence="2">ChiSxjej5B17-1746</strain>
    </source>
</reference>
<evidence type="ECO:0000313" key="3">
    <source>
        <dbReference type="Proteomes" id="UP000824264"/>
    </source>
</evidence>
<feature type="region of interest" description="Disordered" evidence="1">
    <location>
        <begin position="399"/>
        <end position="418"/>
    </location>
</feature>
<dbReference type="InterPro" id="IPR036977">
    <property type="entry name" value="DNA_primase_Znf_CHC2"/>
</dbReference>
<dbReference type="SUPFAM" id="SSF57783">
    <property type="entry name" value="Zinc beta-ribbon"/>
    <property type="match status" value="1"/>
</dbReference>
<reference evidence="2" key="1">
    <citation type="journal article" date="2021" name="PeerJ">
        <title>Extensive microbial diversity within the chicken gut microbiome revealed by metagenomics and culture.</title>
        <authorList>
            <person name="Gilroy R."/>
            <person name="Ravi A."/>
            <person name="Getino M."/>
            <person name="Pursley I."/>
            <person name="Horton D.L."/>
            <person name="Alikhan N.F."/>
            <person name="Baker D."/>
            <person name="Gharbi K."/>
            <person name="Hall N."/>
            <person name="Watson M."/>
            <person name="Adriaenssens E.M."/>
            <person name="Foster-Nyarko E."/>
            <person name="Jarju S."/>
            <person name="Secka A."/>
            <person name="Antonio M."/>
            <person name="Oren A."/>
            <person name="Chaudhuri R.R."/>
            <person name="La Ragione R."/>
            <person name="Hildebrand F."/>
            <person name="Pallen M.J."/>
        </authorList>
    </citation>
    <scope>NUCLEOTIDE SEQUENCE</scope>
    <source>
        <strain evidence="2">ChiSxjej5B17-1746</strain>
    </source>
</reference>